<dbReference type="GO" id="GO:0008198">
    <property type="term" value="F:ferrous iron binding"/>
    <property type="evidence" value="ECO:0007669"/>
    <property type="project" value="InterPro"/>
</dbReference>
<dbReference type="PANTHER" id="PTHR30096">
    <property type="entry name" value="4,5-DOPA DIOXYGENASE EXTRADIOL-LIKE PROTEIN"/>
    <property type="match status" value="1"/>
</dbReference>
<dbReference type="SUPFAM" id="SSF53213">
    <property type="entry name" value="LigB-like"/>
    <property type="match status" value="1"/>
</dbReference>
<name>A0A0K6IM20_9GAMM</name>
<sequence>MGKLALAAKITHVPSMYLSELDGPKKGFRQAAIDGHHEISRRCRELGVDTIVVFDTHWLVNAGYHINCAPHWEGVYTSNELPHFINNMPYSLDGNPELGRIIANVCNEQGVETMAHDATTLAPEYGALVPMRYMNEDNHFKCISVSALLTVHYLNDSARLGWALREAIEKHYDGTVAILASGSLSHRFAQNGQAPDFSDKVWSPFLEDLDHRVVEMWENGEWEKFCAMLPEYAAKGHGEGFMHDTAMLLGALGWSDYDQKVEVVTPYFGSSGTGQINAIFPVSPQTGNAVPAPQASQESGEFVYGTSRL</sequence>
<feature type="region of interest" description="Disordered" evidence="2">
    <location>
        <begin position="287"/>
        <end position="309"/>
    </location>
</feature>
<evidence type="ECO:0000259" key="3">
    <source>
        <dbReference type="Pfam" id="PF02900"/>
    </source>
</evidence>
<proteinExistence type="predicted"/>
<gene>
    <name evidence="4" type="ORF">Ga0061065_105230</name>
</gene>
<dbReference type="Pfam" id="PF02900">
    <property type="entry name" value="LigB"/>
    <property type="match status" value="1"/>
</dbReference>
<feature type="compositionally biased region" description="Polar residues" evidence="2">
    <location>
        <begin position="287"/>
        <end position="299"/>
    </location>
</feature>
<dbReference type="CDD" id="cd07370">
    <property type="entry name" value="HPCD"/>
    <property type="match status" value="1"/>
</dbReference>
<dbReference type="OrthoDB" id="1676816at2"/>
<evidence type="ECO:0000313" key="5">
    <source>
        <dbReference type="Proteomes" id="UP000182769"/>
    </source>
</evidence>
<keyword evidence="1" id="KW-0560">Oxidoreductase</keyword>
<dbReference type="Proteomes" id="UP000182769">
    <property type="component" value="Unassembled WGS sequence"/>
</dbReference>
<dbReference type="EMBL" id="CYHG01000005">
    <property type="protein sequence ID" value="CUB04134.1"/>
    <property type="molecule type" value="Genomic_DNA"/>
</dbReference>
<dbReference type="Gene3D" id="3.40.830.10">
    <property type="entry name" value="LigB-like"/>
    <property type="match status" value="1"/>
</dbReference>
<evidence type="ECO:0000256" key="1">
    <source>
        <dbReference type="ARBA" id="ARBA00023002"/>
    </source>
</evidence>
<dbReference type="NCBIfam" id="TIGR02298">
    <property type="entry name" value="HpaD_Fe"/>
    <property type="match status" value="1"/>
</dbReference>
<keyword evidence="4" id="KW-0223">Dioxygenase</keyword>
<dbReference type="InterPro" id="IPR011984">
    <property type="entry name" value="HPCD"/>
</dbReference>
<accession>A0A0K6IM20</accession>
<feature type="domain" description="Extradiol ring-cleavage dioxygenase class III enzyme subunit B" evidence="3">
    <location>
        <begin position="7"/>
        <end position="280"/>
    </location>
</feature>
<keyword evidence="5" id="KW-1185">Reference proteome</keyword>
<evidence type="ECO:0000256" key="2">
    <source>
        <dbReference type="SAM" id="MobiDB-lite"/>
    </source>
</evidence>
<dbReference type="GO" id="GO:0008687">
    <property type="term" value="F:3,4-dihydroxyphenylacetate 2,3-dioxygenase activity"/>
    <property type="evidence" value="ECO:0007669"/>
    <property type="project" value="InterPro"/>
</dbReference>
<dbReference type="RefSeq" id="WP_055463081.1">
    <property type="nucleotide sequence ID" value="NZ_CYHG01000005.1"/>
</dbReference>
<dbReference type="InterPro" id="IPR004183">
    <property type="entry name" value="Xdiol_dOase_suB"/>
</dbReference>
<organism evidence="4 5">
    <name type="scientific">Marinomonas fungiae</name>
    <dbReference type="NCBI Taxonomy" id="1137284"/>
    <lineage>
        <taxon>Bacteria</taxon>
        <taxon>Pseudomonadati</taxon>
        <taxon>Pseudomonadota</taxon>
        <taxon>Gammaproteobacteria</taxon>
        <taxon>Oceanospirillales</taxon>
        <taxon>Oceanospirillaceae</taxon>
        <taxon>Marinomonas</taxon>
    </lineage>
</organism>
<reference evidence="5" key="1">
    <citation type="submission" date="2015-08" db="EMBL/GenBank/DDBJ databases">
        <authorList>
            <person name="Varghese N."/>
        </authorList>
    </citation>
    <scope>NUCLEOTIDE SEQUENCE [LARGE SCALE GENOMIC DNA]</scope>
    <source>
        <strain evidence="5">JCM 18476</strain>
    </source>
</reference>
<protein>
    <submittedName>
        <fullName evidence="4">3,4-dihydroxyphenylacetate 2,3-dioxygenase</fullName>
    </submittedName>
</protein>
<dbReference type="PANTHER" id="PTHR30096:SF9">
    <property type="entry name" value="4-HYDROXYPHENYLACETATE CATABOLISM PROTEIN"/>
    <property type="match status" value="1"/>
</dbReference>
<dbReference type="STRING" id="1137284.GCA_001418205_01998"/>
<dbReference type="AlphaFoldDB" id="A0A0K6IM20"/>
<evidence type="ECO:0000313" key="4">
    <source>
        <dbReference type="EMBL" id="CUB04134.1"/>
    </source>
</evidence>